<dbReference type="PANTHER" id="PTHR44170:SF6">
    <property type="entry name" value="CONTACTIN"/>
    <property type="match status" value="1"/>
</dbReference>
<keyword evidence="4" id="KW-0812">Transmembrane</keyword>
<feature type="domain" description="Fibronectin type-III" evidence="18">
    <location>
        <begin position="453"/>
        <end position="572"/>
    </location>
</feature>
<protein>
    <recommendedName>
        <fullName evidence="3">protein-tyrosine-phosphatase</fullName>
        <ecNumber evidence="3">3.1.3.48</ecNumber>
    </recommendedName>
</protein>
<dbReference type="InterPro" id="IPR003598">
    <property type="entry name" value="Ig_sub2"/>
</dbReference>
<proteinExistence type="inferred from homology"/>
<feature type="compositionally biased region" description="Basic and acidic residues" evidence="16">
    <location>
        <begin position="564"/>
        <end position="573"/>
    </location>
</feature>
<evidence type="ECO:0000256" key="2">
    <source>
        <dbReference type="ARBA" id="ARBA00010504"/>
    </source>
</evidence>
<feature type="domain" description="Ig-like" evidence="17">
    <location>
        <begin position="9"/>
        <end position="97"/>
    </location>
</feature>
<dbReference type="GO" id="GO:0016020">
    <property type="term" value="C:membrane"/>
    <property type="evidence" value="ECO:0007669"/>
    <property type="project" value="UniProtKB-SubCell"/>
</dbReference>
<keyword evidence="10" id="KW-0472">Membrane</keyword>
<reference evidence="20" key="1">
    <citation type="submission" date="2023-03" db="UniProtKB">
        <authorList>
            <consortium name="WormBaseParasite"/>
        </authorList>
    </citation>
    <scope>IDENTIFICATION</scope>
</reference>
<accession>A0A9J2P0K2</accession>
<keyword evidence="9" id="KW-1133">Transmembrane helix</keyword>
<evidence type="ECO:0000256" key="14">
    <source>
        <dbReference type="ARBA" id="ARBA00023319"/>
    </source>
</evidence>
<keyword evidence="14" id="KW-0393">Immunoglobulin domain</keyword>
<dbReference type="PROSITE" id="PS50853">
    <property type="entry name" value="FN3"/>
    <property type="match status" value="4"/>
</dbReference>
<comment type="catalytic activity">
    <reaction evidence="15">
        <text>O-phospho-L-tyrosyl-[protein] + H2O = L-tyrosyl-[protein] + phosphate</text>
        <dbReference type="Rhea" id="RHEA:10684"/>
        <dbReference type="Rhea" id="RHEA-COMP:10136"/>
        <dbReference type="Rhea" id="RHEA-COMP:20101"/>
        <dbReference type="ChEBI" id="CHEBI:15377"/>
        <dbReference type="ChEBI" id="CHEBI:43474"/>
        <dbReference type="ChEBI" id="CHEBI:46858"/>
        <dbReference type="ChEBI" id="CHEBI:61978"/>
        <dbReference type="EC" id="3.1.3.48"/>
    </reaction>
</comment>
<evidence type="ECO:0000313" key="20">
    <source>
        <dbReference type="WBParaSite" id="ALUE_0000333701-mRNA-1"/>
    </source>
</evidence>
<dbReference type="Proteomes" id="UP000036681">
    <property type="component" value="Unplaced"/>
</dbReference>
<dbReference type="SMART" id="SM00409">
    <property type="entry name" value="IG"/>
    <property type="match status" value="1"/>
</dbReference>
<keyword evidence="12" id="KW-0675">Receptor</keyword>
<feature type="region of interest" description="Disordered" evidence="16">
    <location>
        <begin position="552"/>
        <end position="573"/>
    </location>
</feature>
<dbReference type="EC" id="3.1.3.48" evidence="3"/>
<dbReference type="GO" id="GO:0098609">
    <property type="term" value="P:cell-cell adhesion"/>
    <property type="evidence" value="ECO:0007669"/>
    <property type="project" value="TreeGrafter"/>
</dbReference>
<evidence type="ECO:0000256" key="5">
    <source>
        <dbReference type="ARBA" id="ARBA00022729"/>
    </source>
</evidence>
<dbReference type="SMART" id="SM00060">
    <property type="entry name" value="FN3"/>
    <property type="match status" value="4"/>
</dbReference>
<evidence type="ECO:0000256" key="16">
    <source>
        <dbReference type="SAM" id="MobiDB-lite"/>
    </source>
</evidence>
<dbReference type="Pfam" id="PF13927">
    <property type="entry name" value="Ig_3"/>
    <property type="match status" value="1"/>
</dbReference>
<dbReference type="SUPFAM" id="SSF49265">
    <property type="entry name" value="Fibronectin type III"/>
    <property type="match status" value="2"/>
</dbReference>
<evidence type="ECO:0000256" key="11">
    <source>
        <dbReference type="ARBA" id="ARBA00023157"/>
    </source>
</evidence>
<evidence type="ECO:0000256" key="1">
    <source>
        <dbReference type="ARBA" id="ARBA00004167"/>
    </source>
</evidence>
<feature type="domain" description="Fibronectin type-III" evidence="18">
    <location>
        <begin position="358"/>
        <end position="448"/>
    </location>
</feature>
<feature type="domain" description="Fibronectin type-III" evidence="18">
    <location>
        <begin position="203"/>
        <end position="354"/>
    </location>
</feature>
<evidence type="ECO:0000256" key="7">
    <source>
        <dbReference type="ARBA" id="ARBA00022801"/>
    </source>
</evidence>
<dbReference type="CDD" id="cd00063">
    <property type="entry name" value="FN3"/>
    <property type="match status" value="4"/>
</dbReference>
<dbReference type="PANTHER" id="PTHR44170">
    <property type="entry name" value="PROTEIN SIDEKICK"/>
    <property type="match status" value="1"/>
</dbReference>
<dbReference type="InterPro" id="IPR013783">
    <property type="entry name" value="Ig-like_fold"/>
</dbReference>
<dbReference type="FunFam" id="2.60.40.10:FF:000028">
    <property type="entry name" value="Neuronal cell adhesion molecule"/>
    <property type="match status" value="1"/>
</dbReference>
<feature type="domain" description="Fibronectin type-III" evidence="18">
    <location>
        <begin position="104"/>
        <end position="198"/>
    </location>
</feature>
<keyword evidence="6" id="KW-0677">Repeat</keyword>
<feature type="region of interest" description="Disordered" evidence="16">
    <location>
        <begin position="496"/>
        <end position="520"/>
    </location>
</feature>
<keyword evidence="5" id="KW-0732">Signal</keyword>
<evidence type="ECO:0000313" key="19">
    <source>
        <dbReference type="Proteomes" id="UP000036681"/>
    </source>
</evidence>
<evidence type="ECO:0000256" key="13">
    <source>
        <dbReference type="ARBA" id="ARBA00023180"/>
    </source>
</evidence>
<evidence type="ECO:0000259" key="18">
    <source>
        <dbReference type="PROSITE" id="PS50853"/>
    </source>
</evidence>
<evidence type="ECO:0000256" key="15">
    <source>
        <dbReference type="ARBA" id="ARBA00051722"/>
    </source>
</evidence>
<dbReference type="InterPro" id="IPR003599">
    <property type="entry name" value="Ig_sub"/>
</dbReference>
<keyword evidence="13" id="KW-0325">Glycoprotein</keyword>
<evidence type="ECO:0000256" key="3">
    <source>
        <dbReference type="ARBA" id="ARBA00013064"/>
    </source>
</evidence>
<dbReference type="InterPro" id="IPR003961">
    <property type="entry name" value="FN3_dom"/>
</dbReference>
<organism evidence="19 20">
    <name type="scientific">Ascaris lumbricoides</name>
    <name type="common">Giant roundworm</name>
    <dbReference type="NCBI Taxonomy" id="6252"/>
    <lineage>
        <taxon>Eukaryota</taxon>
        <taxon>Metazoa</taxon>
        <taxon>Ecdysozoa</taxon>
        <taxon>Nematoda</taxon>
        <taxon>Chromadorea</taxon>
        <taxon>Rhabditida</taxon>
        <taxon>Spirurina</taxon>
        <taxon>Ascaridomorpha</taxon>
        <taxon>Ascaridoidea</taxon>
        <taxon>Ascarididae</taxon>
        <taxon>Ascaris</taxon>
    </lineage>
</organism>
<comment type="similarity">
    <text evidence="2">Belongs to the protein-tyrosine phosphatase family. Receptor class 2A subfamily.</text>
</comment>
<evidence type="ECO:0000256" key="4">
    <source>
        <dbReference type="ARBA" id="ARBA00022692"/>
    </source>
</evidence>
<dbReference type="SMART" id="SM00408">
    <property type="entry name" value="IGc2"/>
    <property type="match status" value="1"/>
</dbReference>
<keyword evidence="19" id="KW-1185">Reference proteome</keyword>
<dbReference type="PROSITE" id="PS50835">
    <property type="entry name" value="IG_LIKE"/>
    <property type="match status" value="1"/>
</dbReference>
<dbReference type="InterPro" id="IPR007110">
    <property type="entry name" value="Ig-like_dom"/>
</dbReference>
<evidence type="ECO:0000259" key="17">
    <source>
        <dbReference type="PROSITE" id="PS50835"/>
    </source>
</evidence>
<evidence type="ECO:0000256" key="9">
    <source>
        <dbReference type="ARBA" id="ARBA00022989"/>
    </source>
</evidence>
<dbReference type="PRINTS" id="PR00014">
    <property type="entry name" value="FNTYPEIII"/>
</dbReference>
<dbReference type="GO" id="GO:0004725">
    <property type="term" value="F:protein tyrosine phosphatase activity"/>
    <property type="evidence" value="ECO:0007669"/>
    <property type="project" value="UniProtKB-EC"/>
</dbReference>
<evidence type="ECO:0000256" key="8">
    <source>
        <dbReference type="ARBA" id="ARBA00022912"/>
    </source>
</evidence>
<dbReference type="Pfam" id="PF00041">
    <property type="entry name" value="fn3"/>
    <property type="match status" value="4"/>
</dbReference>
<dbReference type="WBParaSite" id="ALUE_0000333701-mRNA-1">
    <property type="protein sequence ID" value="ALUE_0000333701-mRNA-1"/>
    <property type="gene ID" value="ALUE_0000333701"/>
</dbReference>
<evidence type="ECO:0000256" key="10">
    <source>
        <dbReference type="ARBA" id="ARBA00023136"/>
    </source>
</evidence>
<evidence type="ECO:0000256" key="12">
    <source>
        <dbReference type="ARBA" id="ARBA00023170"/>
    </source>
</evidence>
<dbReference type="AlphaFoldDB" id="A0A9J2P0K2"/>
<dbReference type="InterPro" id="IPR036116">
    <property type="entry name" value="FN3_sf"/>
</dbReference>
<dbReference type="Gene3D" id="2.60.40.10">
    <property type="entry name" value="Immunoglobulins"/>
    <property type="match status" value="5"/>
</dbReference>
<keyword evidence="11" id="KW-1015">Disulfide bond</keyword>
<dbReference type="InterPro" id="IPR036179">
    <property type="entry name" value="Ig-like_dom_sf"/>
</dbReference>
<evidence type="ECO:0000256" key="6">
    <source>
        <dbReference type="ARBA" id="ARBA00022737"/>
    </source>
</evidence>
<keyword evidence="7" id="KW-0378">Hydrolase</keyword>
<comment type="subcellular location">
    <subcellularLocation>
        <location evidence="1">Membrane</location>
        <topology evidence="1">Single-pass membrane protein</topology>
    </subcellularLocation>
</comment>
<keyword evidence="8" id="KW-0904">Protein phosphatase</keyword>
<dbReference type="FunFam" id="2.60.40.10:FF:000010">
    <property type="entry name" value="receptor-type tyrosine-protein phosphatase delta isoform X1"/>
    <property type="match status" value="1"/>
</dbReference>
<name>A0A9J2P0K2_ASCLU</name>
<dbReference type="SUPFAM" id="SSF48726">
    <property type="entry name" value="Immunoglobulin"/>
    <property type="match status" value="1"/>
</dbReference>
<sequence>MFSVRRVPPYFSYKLERLYKVGPGGAINLTCVAVGYPMPRVFWKKSDDIYLNDPQTAPIGPGSGKNVLTLTRVEQTENYTCIAVSKLGNIEATTTVEVRALPPAPRNLRIIEVAADSVTLRWDELVIESEPVKGYVVRYRQKYGESGAFKEKQVPAEVTNTVIVDLEPYQLYEISVLAVNAIGRGASTMPKEVQTGELPPSTPPQKVQARALNRNSILVRWDPPEKPNGLITGYKIYYTNLEMSTPYPLWQMGSAFWTRAAFPIVFGYDDIFQTFGLPYPTISECPRGYWTRHRSHRMAFMWVQNSTQEVKADELIATLDNLQTERTYYMHVQAINSKGLSPMSQLVTIITKHGIPGQPSGLTARALDSKRVQLSWEKPLHSFNIVGYSIRFNSSTGIGKELTLTSPIEKHIIDGLEPNTVYSFKVAAHSARGLGAYCEDVTVRTHQSVPTGAPKIVDLQAASSKALLLRWQPPSKEQQNGALVNYAIRWRVVTKENASEESSSEEDLTNDENQTGSHEKQWYELLRSAREATEARIDGLDPYTIYEVSVAAGTEKGFGPSSEPMRKRTEEDG</sequence>